<dbReference type="InterPro" id="IPR001820">
    <property type="entry name" value="TIMP"/>
</dbReference>
<dbReference type="RefSeq" id="WP_072625037.1">
    <property type="nucleotide sequence ID" value="NZ_CP013290.1"/>
</dbReference>
<dbReference type="SUPFAM" id="SSF50242">
    <property type="entry name" value="TIMP-like"/>
    <property type="match status" value="1"/>
</dbReference>
<dbReference type="AlphaFoldDB" id="A0A1L3MHP3"/>
<feature type="compositionally biased region" description="Low complexity" evidence="3">
    <location>
        <begin position="145"/>
        <end position="156"/>
    </location>
</feature>
<dbReference type="GO" id="GO:0031012">
    <property type="term" value="C:extracellular matrix"/>
    <property type="evidence" value="ECO:0007669"/>
    <property type="project" value="TreeGrafter"/>
</dbReference>
<dbReference type="PROSITE" id="PS51257">
    <property type="entry name" value="PROKAR_LIPOPROTEIN"/>
    <property type="match status" value="1"/>
</dbReference>
<evidence type="ECO:0000313" key="6">
    <source>
        <dbReference type="EMBL" id="APH01880.1"/>
    </source>
</evidence>
<dbReference type="InterPro" id="IPR008993">
    <property type="entry name" value="TIMP-like_OB-fold"/>
</dbReference>
<evidence type="ECO:0000256" key="4">
    <source>
        <dbReference type="SAM" id="Phobius"/>
    </source>
</evidence>
<evidence type="ECO:0000256" key="3">
    <source>
        <dbReference type="SAM" id="MobiDB-lite"/>
    </source>
</evidence>
<proteinExistence type="predicted"/>
<protein>
    <recommendedName>
        <fullName evidence="8">Tissue inhibitor of metalloproteinase</fullName>
    </recommendedName>
</protein>
<gene>
    <name evidence="6" type="ORF">ASJ30_10360</name>
</gene>
<keyword evidence="2" id="KW-0964">Secreted</keyword>
<dbReference type="PANTHER" id="PTHR11844:SF25">
    <property type="entry name" value="NTR DOMAIN-CONTAINING PROTEIN"/>
    <property type="match status" value="1"/>
</dbReference>
<dbReference type="KEGG" id="jte:ASJ30_10360"/>
<evidence type="ECO:0000313" key="7">
    <source>
        <dbReference type="Proteomes" id="UP000182938"/>
    </source>
</evidence>
<feature type="transmembrane region" description="Helical" evidence="4">
    <location>
        <begin position="170"/>
        <end position="194"/>
    </location>
</feature>
<sequence>MRRLLLPLLAALLALPVVVLTAPAAQACSCAVSSPARLVDRAALVAQVEVAARDEHTSADGMAGSRYDVVVRREWKGPGQQRIAVVSRDDSASCGVRLAVGREYLLLGTPAGDAWRVELCGGTTVLASGTPQGSVTVADVEDRLGAGTTPATAPAADEPGELRPADDRGWWTLTGGVAGLLLAVLLVALVVALVRRGPGRRAG</sequence>
<accession>A0A1L3MHP3</accession>
<evidence type="ECO:0008006" key="8">
    <source>
        <dbReference type="Google" id="ProtNLM"/>
    </source>
</evidence>
<dbReference type="Proteomes" id="UP000182938">
    <property type="component" value="Chromosome"/>
</dbReference>
<evidence type="ECO:0000256" key="2">
    <source>
        <dbReference type="ARBA" id="ARBA00022525"/>
    </source>
</evidence>
<dbReference type="EMBL" id="CP013290">
    <property type="protein sequence ID" value="APH01880.1"/>
    <property type="molecule type" value="Genomic_DNA"/>
</dbReference>
<dbReference type="GO" id="GO:0002020">
    <property type="term" value="F:protease binding"/>
    <property type="evidence" value="ECO:0007669"/>
    <property type="project" value="TreeGrafter"/>
</dbReference>
<keyword evidence="4" id="KW-0472">Membrane</keyword>
<dbReference type="GO" id="GO:0051045">
    <property type="term" value="P:negative regulation of membrane protein ectodomain proteolysis"/>
    <property type="evidence" value="ECO:0007669"/>
    <property type="project" value="TreeGrafter"/>
</dbReference>
<feature type="region of interest" description="Disordered" evidence="3">
    <location>
        <begin position="145"/>
        <end position="164"/>
    </location>
</feature>
<comment type="subcellular location">
    <subcellularLocation>
        <location evidence="1">Secreted</location>
    </subcellularLocation>
</comment>
<evidence type="ECO:0000256" key="5">
    <source>
        <dbReference type="SAM" id="SignalP"/>
    </source>
</evidence>
<name>A0A1L3MHP3_9MICO</name>
<dbReference type="GO" id="GO:0008191">
    <property type="term" value="F:metalloendopeptidase inhibitor activity"/>
    <property type="evidence" value="ECO:0007669"/>
    <property type="project" value="InterPro"/>
</dbReference>
<organism evidence="6 7">
    <name type="scientific">Janibacter indicus</name>
    <dbReference type="NCBI Taxonomy" id="857417"/>
    <lineage>
        <taxon>Bacteria</taxon>
        <taxon>Bacillati</taxon>
        <taxon>Actinomycetota</taxon>
        <taxon>Actinomycetes</taxon>
        <taxon>Micrococcales</taxon>
        <taxon>Intrasporangiaceae</taxon>
        <taxon>Janibacter</taxon>
    </lineage>
</organism>
<keyword evidence="5" id="KW-0732">Signal</keyword>
<dbReference type="GO" id="GO:0005615">
    <property type="term" value="C:extracellular space"/>
    <property type="evidence" value="ECO:0007669"/>
    <property type="project" value="TreeGrafter"/>
</dbReference>
<evidence type="ECO:0000256" key="1">
    <source>
        <dbReference type="ARBA" id="ARBA00004613"/>
    </source>
</evidence>
<feature type="signal peptide" evidence="5">
    <location>
        <begin position="1"/>
        <end position="27"/>
    </location>
</feature>
<reference evidence="6 7" key="1">
    <citation type="submission" date="2015-11" db="EMBL/GenBank/DDBJ databases">
        <authorList>
            <person name="Zhang Y."/>
            <person name="Guo Z."/>
        </authorList>
    </citation>
    <scope>NUCLEOTIDE SEQUENCE [LARGE SCALE GENOMIC DNA]</scope>
    <source>
        <strain evidence="6 7">YFY001</strain>
    </source>
</reference>
<keyword evidence="4" id="KW-0812">Transmembrane</keyword>
<dbReference type="Gene3D" id="2.40.50.120">
    <property type="match status" value="1"/>
</dbReference>
<feature type="chain" id="PRO_5012588998" description="Tissue inhibitor of metalloproteinase" evidence="5">
    <location>
        <begin position="28"/>
        <end position="203"/>
    </location>
</feature>
<keyword evidence="7" id="KW-1185">Reference proteome</keyword>
<keyword evidence="4" id="KW-1133">Transmembrane helix</keyword>
<dbReference type="PANTHER" id="PTHR11844">
    <property type="entry name" value="METALLOPROTEASE INHIBITOR"/>
    <property type="match status" value="1"/>
</dbReference>